<dbReference type="PANTHER" id="PTHR12684">
    <property type="entry name" value="PUTATIVE PHOSPHOTRANSFERASE"/>
    <property type="match status" value="1"/>
</dbReference>
<dbReference type="InterPro" id="IPR002745">
    <property type="entry name" value="Ptrans_KptA/Tpt1"/>
</dbReference>
<dbReference type="GO" id="GO:0006388">
    <property type="term" value="P:tRNA splicing, via endonucleolytic cleavage and ligation"/>
    <property type="evidence" value="ECO:0007669"/>
    <property type="project" value="TreeGrafter"/>
</dbReference>
<organism evidence="5 6">
    <name type="scientific">Mytilus galloprovincialis</name>
    <name type="common">Mediterranean mussel</name>
    <dbReference type="NCBI Taxonomy" id="29158"/>
    <lineage>
        <taxon>Eukaryota</taxon>
        <taxon>Metazoa</taxon>
        <taxon>Spiralia</taxon>
        <taxon>Lophotrochozoa</taxon>
        <taxon>Mollusca</taxon>
        <taxon>Bivalvia</taxon>
        <taxon>Autobranchia</taxon>
        <taxon>Pteriomorphia</taxon>
        <taxon>Mytilida</taxon>
        <taxon>Mytiloidea</taxon>
        <taxon>Mytilidae</taxon>
        <taxon>Mytilinae</taxon>
        <taxon>Mytilus</taxon>
    </lineage>
</organism>
<reference evidence="5" key="1">
    <citation type="submission" date="2018-11" db="EMBL/GenBank/DDBJ databases">
        <authorList>
            <person name="Alioto T."/>
            <person name="Alioto T."/>
        </authorList>
    </citation>
    <scope>NUCLEOTIDE SEQUENCE</scope>
</reference>
<evidence type="ECO:0000256" key="2">
    <source>
        <dbReference type="ARBA" id="ARBA00022679"/>
    </source>
</evidence>
<dbReference type="Pfam" id="PF01885">
    <property type="entry name" value="PTS_2-RNA"/>
    <property type="match status" value="1"/>
</dbReference>
<keyword evidence="3" id="KW-0520">NAD</keyword>
<keyword evidence="6" id="KW-1185">Reference proteome</keyword>
<gene>
    <name evidence="5" type="ORF">MGAL_10B047839</name>
</gene>
<dbReference type="OrthoDB" id="419694at2759"/>
<proteinExistence type="inferred from homology"/>
<dbReference type="PANTHER" id="PTHR12684:SF2">
    <property type="entry name" value="TRNA 2'-PHOSPHOTRANSFERASE 1"/>
    <property type="match status" value="1"/>
</dbReference>
<evidence type="ECO:0000313" key="6">
    <source>
        <dbReference type="Proteomes" id="UP000596742"/>
    </source>
</evidence>
<accession>A0A8B6BXR1</accession>
<feature type="region of interest" description="Disordered" evidence="4">
    <location>
        <begin position="155"/>
        <end position="194"/>
    </location>
</feature>
<name>A0A8B6BXR1_MYTGA</name>
<protein>
    <submittedName>
        <fullName evidence="5">2'-phosphotransferase</fullName>
        <ecNumber evidence="5">2.7.1.160</ecNumber>
    </submittedName>
</protein>
<dbReference type="Proteomes" id="UP000596742">
    <property type="component" value="Unassembled WGS sequence"/>
</dbReference>
<evidence type="ECO:0000313" key="5">
    <source>
        <dbReference type="EMBL" id="VDH97441.1"/>
    </source>
</evidence>
<feature type="region of interest" description="Disordered" evidence="4">
    <location>
        <begin position="478"/>
        <end position="502"/>
    </location>
</feature>
<feature type="compositionally biased region" description="Basic and acidic residues" evidence="4">
    <location>
        <begin position="170"/>
        <end position="191"/>
    </location>
</feature>
<dbReference type="InterPro" id="IPR042081">
    <property type="entry name" value="RNA_2'-PTrans_C"/>
</dbReference>
<sequence>MEPDKETGKMKIRANQGHSIEVQDLELKPLLSTKEVSMVIHGTYYNSWEKIKNTGLSRMNRNHIHFAAGEPGENGVISGMRQSCEVMIFINLETALKDGFKFFRSANNVILCAGNEDGVIPPKYFVEAVQRNPRQRLEFDQNVKVVKVPIGGASLVQHDGKGKKKKNKKSKGDREKEEGTETQKKKDKTEIDETAVEDTAHMFNEKMEVDSPSGSKAVDVPRKSEAQVAVSGSGALGKLKDDYPDTPNSWEDDDKFEDAVQHQEEEFVDAHGSGPDVIVESKEEVITIDENENSLSAIDYLMEKDMVAVHVEASEDGLQRITCVTEDKSYIFDVENNPDLMTFGKVAEFFNWTPEPKGPTKVFHGLDSKTCAVFFDKYEIILDGTKIYDLKIAYDKMKEGGLGDLTKLQKTGFRPDCIPVDTDNVTAVCWTYIKAYQYFSKEVSKNMKDYKKYLFEMVKADIDVEKMKKLREKKKKDLKAAANQVQNTAQAQQKKSKRPKHK</sequence>
<evidence type="ECO:0000256" key="3">
    <source>
        <dbReference type="ARBA" id="ARBA00023027"/>
    </source>
</evidence>
<evidence type="ECO:0000256" key="1">
    <source>
        <dbReference type="ARBA" id="ARBA00009836"/>
    </source>
</evidence>
<keyword evidence="2 5" id="KW-0808">Transferase</keyword>
<dbReference type="SUPFAM" id="SSF56399">
    <property type="entry name" value="ADP-ribosylation"/>
    <property type="match status" value="1"/>
</dbReference>
<evidence type="ECO:0000256" key="4">
    <source>
        <dbReference type="SAM" id="MobiDB-lite"/>
    </source>
</evidence>
<dbReference type="AlphaFoldDB" id="A0A8B6BXR1"/>
<dbReference type="EMBL" id="UYJE01000894">
    <property type="protein sequence ID" value="VDH97441.1"/>
    <property type="molecule type" value="Genomic_DNA"/>
</dbReference>
<dbReference type="GO" id="GO:0000215">
    <property type="term" value="F:tRNA 2'-phosphotransferase activity"/>
    <property type="evidence" value="ECO:0007669"/>
    <property type="project" value="UniProtKB-EC"/>
</dbReference>
<comment type="similarity">
    <text evidence="1">Belongs to the KptA/TPT1 family.</text>
</comment>
<feature type="compositionally biased region" description="Low complexity" evidence="4">
    <location>
        <begin position="480"/>
        <end position="493"/>
    </location>
</feature>
<comment type="caution">
    <text evidence="5">The sequence shown here is derived from an EMBL/GenBank/DDBJ whole genome shotgun (WGS) entry which is preliminary data.</text>
</comment>
<feature type="region of interest" description="Disordered" evidence="4">
    <location>
        <begin position="208"/>
        <end position="230"/>
    </location>
</feature>
<dbReference type="Gene3D" id="3.20.170.30">
    <property type="match status" value="1"/>
</dbReference>
<dbReference type="EC" id="2.7.1.160" evidence="5"/>